<feature type="region of interest" description="Disordered" evidence="12">
    <location>
        <begin position="752"/>
        <end position="777"/>
    </location>
</feature>
<evidence type="ECO:0000256" key="7">
    <source>
        <dbReference type="ARBA" id="ARBA00022801"/>
    </source>
</evidence>
<evidence type="ECO:0000256" key="8">
    <source>
        <dbReference type="ARBA" id="ARBA00023277"/>
    </source>
</evidence>
<dbReference type="NCBIfam" id="TIGR02401">
    <property type="entry name" value="trehalose_TreY"/>
    <property type="match status" value="1"/>
</dbReference>
<dbReference type="SUPFAM" id="SSF51445">
    <property type="entry name" value="(Trans)glycosidases"/>
    <property type="match status" value="2"/>
</dbReference>
<dbReference type="NCBIfam" id="TIGR02402">
    <property type="entry name" value="trehalose_TreZ"/>
    <property type="match status" value="1"/>
</dbReference>
<dbReference type="CDD" id="cd11325">
    <property type="entry name" value="AmyAc_GTHase"/>
    <property type="match status" value="1"/>
</dbReference>
<dbReference type="Gene3D" id="1.10.10.760">
    <property type="entry name" value="E-set domains of sugar-utilizing enzymes"/>
    <property type="match status" value="1"/>
</dbReference>
<name>A0ABN6XNJ6_9MICO</name>
<comment type="pathway">
    <text evidence="2">Glycan biosynthesis; trehalose biosynthesis.</text>
</comment>
<evidence type="ECO:0000256" key="2">
    <source>
        <dbReference type="ARBA" id="ARBA00005199"/>
    </source>
</evidence>
<comment type="similarity">
    <text evidence="3">Belongs to the glycosyl hydrolase 13 family.</text>
</comment>
<dbReference type="InterPro" id="IPR044901">
    <property type="entry name" value="Trehalose_TreZ_E-set_sf"/>
</dbReference>
<evidence type="ECO:0000256" key="3">
    <source>
        <dbReference type="ARBA" id="ARBA00008061"/>
    </source>
</evidence>
<dbReference type="SUPFAM" id="SSF81296">
    <property type="entry name" value="E set domains"/>
    <property type="match status" value="1"/>
</dbReference>
<dbReference type="Pfam" id="PF00128">
    <property type="entry name" value="Alpha-amylase"/>
    <property type="match status" value="2"/>
</dbReference>
<evidence type="ECO:0000256" key="12">
    <source>
        <dbReference type="SAM" id="MobiDB-lite"/>
    </source>
</evidence>
<feature type="compositionally biased region" description="Basic residues" evidence="12">
    <location>
        <begin position="761"/>
        <end position="776"/>
    </location>
</feature>
<dbReference type="InterPro" id="IPR014756">
    <property type="entry name" value="Ig_E-set"/>
</dbReference>
<dbReference type="PANTHER" id="PTHR10357:SF216">
    <property type="entry name" value="MALTOOLIGOSYL TREHALOSE SYNTHASE-RELATED"/>
    <property type="match status" value="1"/>
</dbReference>
<sequence>MTATPVSTYRVQVRAAFDLAATAGIADYVAALGADWLYFSPLLESEPGSDHGYDVVDHARVDPARGGAEGLAQAVEAARKNGLGVLIDIVPNHVGVATPVHTRWWWDLLKNGRDSRYGDAFDVDWDFGGGKVRLPVLGSADDLPALELAEGDTGLELRYYDHRFPVADGTGKLGDDPVEVHGRQHYELVDWRRADYDLNYRRFFAVNTLAAVRVELPAVFSESHEEILRWVREGLADGLRIDHPDGLFDPGKYLDDLAEATGGVYVLVEKILEGDEQLPPSWRADGTTGYDALADIDRILVDPAGEAPLTALDAELRGGERVDWFQLIHDTKRDVADGILHSEVLRLDREVADAVDRSAGPADAIADAIGELLACFPVYRSYLPEGREHLEEAATLARTHRPDLVDTIDALMPVLGDPAQPAARRFQQTSGMVMAKGVEDCAFYRYTRLTSLTEVGADPAEFGIGADAFHARQQRRLETFPASMTALSTHDTKRGEDVRARISVLAEIPGEWSDALLELSDLAPLGDGPLANLLWQAILGAWPASRERLHAYAEKASREAGNSTTWTAPDEDFEKRMHALIDAAFDDPRASAILQRLVDRVSAPGWSNSLSAKLLQLTAPGVPDVYQGSELWETSLVDPDNRREVGFAERRRILAEVDAGAKPPIDETGAAKLLVTSSALKLRRDRPELFAGYTPLSASGPAAEHLIAFDRGGAMTLATRLPVGLASRGGWGETALEVGSAPVLDVLTGRRHQGRAAPVRGARRLSGRPSGGRRRQAMSPYDVWAPRASSVTLVLDGERHPMTAGEGGWYTVDIPADGAEHDYGYLLGDGDTPRPDPRSRRQPDGVHGLSRTFDPSAYTWGDGSWTGRQLAGGVIYELHIGTFTPEGTLDAAIARLDHLVDLGVDLVEVLPVNGFNGTHNWGYDGVLWYTVQETYGGPEAYQRFVDACHQRGLGVIQDVVYNHLGPSGNYLPEFGPYLSEGGANTWGSSVNLDGEQSDEVRDYILSNALMWLDDYHVDGLRLDAVHALVDHRAVHILEEMAEEVNALSAHVRRPLTLIAESDMNNPQLIRPREAHGYGLTAQWSDDFHHALHVNLTGETTGYYEDFNSIRALATVLEEGFFHARSLSTFRGRVHGRPLDLEKTPTYRLVVFAQDHDQIGNRATGDRLPATLDEGGLAIAAVLTLTSPFSPMLFMGEEWAASTPWQFFTSHPEKELGEATAKGRIEEFAKMGWDPASVPDPQDPETFTRSKLNWSEPYPEDGEDGLHTRMLDLYQRLIALRHEVPELTDPRFTETFVDYDEDERWLVLARGGIAIAVNFAQNAVDLGLEGEPLLATDPGVAALPDGSMRLPARSAVILVRSE</sequence>
<dbReference type="InterPro" id="IPR012767">
    <property type="entry name" value="Trehalose_TreY"/>
</dbReference>
<evidence type="ECO:0000256" key="6">
    <source>
        <dbReference type="ARBA" id="ARBA00022490"/>
    </source>
</evidence>
<dbReference type="Proteomes" id="UP001321498">
    <property type="component" value="Chromosome"/>
</dbReference>
<evidence type="ECO:0000256" key="4">
    <source>
        <dbReference type="ARBA" id="ARBA00012268"/>
    </source>
</evidence>
<evidence type="ECO:0000259" key="13">
    <source>
        <dbReference type="SMART" id="SM00642"/>
    </source>
</evidence>
<dbReference type="Gene3D" id="3.30.1590.10">
    <property type="entry name" value="Maltooligosyl trehalose synthase, domain 2"/>
    <property type="match status" value="1"/>
</dbReference>
<dbReference type="CDD" id="cd11336">
    <property type="entry name" value="AmyAc_MTSase"/>
    <property type="match status" value="1"/>
</dbReference>
<dbReference type="PANTHER" id="PTHR10357">
    <property type="entry name" value="ALPHA-AMYLASE FAMILY MEMBER"/>
    <property type="match status" value="1"/>
</dbReference>
<dbReference type="InterPro" id="IPR022567">
    <property type="entry name" value="DUF3459"/>
</dbReference>
<feature type="compositionally biased region" description="Basic and acidic residues" evidence="12">
    <location>
        <begin position="831"/>
        <end position="844"/>
    </location>
</feature>
<dbReference type="RefSeq" id="WP_434017200.1">
    <property type="nucleotide sequence ID" value="NZ_AP027731.1"/>
</dbReference>
<dbReference type="SMART" id="SM00642">
    <property type="entry name" value="Aamy"/>
    <property type="match status" value="1"/>
</dbReference>
<dbReference type="EMBL" id="AP027731">
    <property type="protein sequence ID" value="BDZ46449.1"/>
    <property type="molecule type" value="Genomic_DNA"/>
</dbReference>
<dbReference type="InterPro" id="IPR013783">
    <property type="entry name" value="Ig-like_fold"/>
</dbReference>
<feature type="domain" description="Glycosyl hydrolase family 13 catalytic" evidence="13">
    <location>
        <begin position="855"/>
        <end position="1280"/>
    </location>
</feature>
<comment type="subcellular location">
    <subcellularLocation>
        <location evidence="1">Cytoplasm</location>
    </subcellularLocation>
</comment>
<protein>
    <recommendedName>
        <fullName evidence="5 11">Malto-oligosyltrehalose trehalohydrolase</fullName>
        <ecNumber evidence="4 11">3.2.1.141</ecNumber>
    </recommendedName>
</protein>
<evidence type="ECO:0000313" key="14">
    <source>
        <dbReference type="EMBL" id="BDZ46449.1"/>
    </source>
</evidence>
<dbReference type="CDD" id="cd02853">
    <property type="entry name" value="E_set_MTHase_like_N"/>
    <property type="match status" value="1"/>
</dbReference>
<proteinExistence type="inferred from homology"/>
<keyword evidence="8" id="KW-0119">Carbohydrate metabolism</keyword>
<accession>A0ABN6XNJ6</accession>
<dbReference type="EC" id="3.2.1.141" evidence="4 11"/>
<comment type="catalytic activity">
    <reaction evidence="10">
        <text>hydrolysis of (1-&gt;4)-alpha-D-glucosidic linkage in 4-alpha-D-[(1-&gt;4)-alpha-D-glucanosyl]n trehalose to yield trehalose and (1-&gt;4)-alpha-D-glucan.</text>
        <dbReference type="EC" id="3.2.1.141"/>
    </reaction>
</comment>
<dbReference type="InterPro" id="IPR006047">
    <property type="entry name" value="GH13_cat_dom"/>
</dbReference>
<dbReference type="Gene3D" id="1.10.10.470">
    <property type="entry name" value="Maltooligosyl trehalose synthase, domain 4"/>
    <property type="match status" value="1"/>
</dbReference>
<evidence type="ECO:0000256" key="1">
    <source>
        <dbReference type="ARBA" id="ARBA00004496"/>
    </source>
</evidence>
<dbReference type="InterPro" id="IPR013797">
    <property type="entry name" value="Maltooligo_trehalose_synth_4"/>
</dbReference>
<gene>
    <name evidence="14" type="ORF">GCM10025866_23580</name>
</gene>
<dbReference type="Gene3D" id="3.20.20.80">
    <property type="entry name" value="Glycosidases"/>
    <property type="match status" value="2"/>
</dbReference>
<reference evidence="15" key="1">
    <citation type="journal article" date="2019" name="Int. J. Syst. Evol. Microbiol.">
        <title>The Global Catalogue of Microorganisms (GCM) 10K type strain sequencing project: providing services to taxonomists for standard genome sequencing and annotation.</title>
        <authorList>
            <consortium name="The Broad Institute Genomics Platform"/>
            <consortium name="The Broad Institute Genome Sequencing Center for Infectious Disease"/>
            <person name="Wu L."/>
            <person name="Ma J."/>
        </authorList>
    </citation>
    <scope>NUCLEOTIDE SEQUENCE [LARGE SCALE GENOMIC DNA]</scope>
    <source>
        <strain evidence="15">NBRC 108725</strain>
    </source>
</reference>
<dbReference type="InterPro" id="IPR012768">
    <property type="entry name" value="Trehalose_TreZ"/>
</dbReference>
<evidence type="ECO:0000256" key="9">
    <source>
        <dbReference type="ARBA" id="ARBA00023295"/>
    </source>
</evidence>
<evidence type="ECO:0000256" key="10">
    <source>
        <dbReference type="ARBA" id="ARBA00034013"/>
    </source>
</evidence>
<keyword evidence="9" id="KW-0326">Glycosidase</keyword>
<keyword evidence="6" id="KW-0963">Cytoplasm</keyword>
<evidence type="ECO:0000256" key="11">
    <source>
        <dbReference type="NCBIfam" id="TIGR02402"/>
    </source>
</evidence>
<dbReference type="Gene3D" id="2.60.40.10">
    <property type="entry name" value="Immunoglobulins"/>
    <property type="match status" value="1"/>
</dbReference>
<dbReference type="Pfam" id="PF11941">
    <property type="entry name" value="DUF3459"/>
    <property type="match status" value="1"/>
</dbReference>
<dbReference type="InterPro" id="IPR017853">
    <property type="entry name" value="GH"/>
</dbReference>
<organism evidence="14 15">
    <name type="scientific">Naasia aerilata</name>
    <dbReference type="NCBI Taxonomy" id="1162966"/>
    <lineage>
        <taxon>Bacteria</taxon>
        <taxon>Bacillati</taxon>
        <taxon>Actinomycetota</taxon>
        <taxon>Actinomycetes</taxon>
        <taxon>Micrococcales</taxon>
        <taxon>Microbacteriaceae</taxon>
        <taxon>Naasia</taxon>
    </lineage>
</organism>
<feature type="region of interest" description="Disordered" evidence="12">
    <location>
        <begin position="1232"/>
        <end position="1260"/>
    </location>
</feature>
<dbReference type="Gene3D" id="1.10.150.200">
    <property type="entry name" value="Maltooligosyl trehalose synthase, domain 3"/>
    <property type="match status" value="1"/>
</dbReference>
<keyword evidence="15" id="KW-1185">Reference proteome</keyword>
<keyword evidence="7" id="KW-0378">Hydrolase</keyword>
<feature type="region of interest" description="Disordered" evidence="12">
    <location>
        <begin position="823"/>
        <end position="852"/>
    </location>
</feature>
<evidence type="ECO:0000313" key="15">
    <source>
        <dbReference type="Proteomes" id="UP001321498"/>
    </source>
</evidence>
<evidence type="ECO:0000256" key="5">
    <source>
        <dbReference type="ARBA" id="ARBA00015938"/>
    </source>
</evidence>